<dbReference type="InterPro" id="IPR002938">
    <property type="entry name" value="FAD-bd"/>
</dbReference>
<dbReference type="RefSeq" id="WP_390229926.1">
    <property type="nucleotide sequence ID" value="NZ_JBHSCN010000006.1"/>
</dbReference>
<dbReference type="Pfam" id="PF21274">
    <property type="entry name" value="Rng_hyd_C"/>
    <property type="match status" value="1"/>
</dbReference>
<evidence type="ECO:0000256" key="2">
    <source>
        <dbReference type="ARBA" id="ARBA00007801"/>
    </source>
</evidence>
<sequence length="513" mass="54602">MSELLSGSSADVDRTTVLIVGAGPTGLTLAVELARSGVPFRLIDAEPGPHPGSRGKGVQPRTLEIFEDLGIAERVIANGQLAISMNSTGPDGQVKHGGTIPASLANRPDIPYAASLITPQWRVEEALRFRLEELGGAVEYGTTLVGLDQTGDEVAAEIMRKGTTFTVTARWLVGADGGHSVVRKQIGVPFAGETREDVRMVLADLRVSGLSRDAWETWRHPTGLMSLCPLPSTDLFQYAASLAPGAEPRLDLADLQATLEQRTGRTDIRLHDPEWTSVWRANVRLAEHYRVGNVFLAGDAAHIHSPAGGQGMNTGVQDAHNLAWKLAAITNDGAPLGLLDSYEAERRPIATHVLALSNARLATTIQTNAMPVDRDASTIQLDLGYRGSALARDDRDAQGDLRAGDRAPDATGLTTVDGEHRLFDLINGGRFTLLSFGPAPAVEFPRITPRMLQLVTDPARAGEIADTEGTLRAAYGASDRTLVLIRPDGYIGMISDAGDSAAVITYLAAVAAQ</sequence>
<dbReference type="PANTHER" id="PTHR43004">
    <property type="entry name" value="TRK SYSTEM POTASSIUM UPTAKE PROTEIN"/>
    <property type="match status" value="1"/>
</dbReference>
<evidence type="ECO:0000259" key="5">
    <source>
        <dbReference type="Pfam" id="PF01494"/>
    </source>
</evidence>
<comment type="caution">
    <text evidence="6">The sequence shown here is derived from an EMBL/GenBank/DDBJ whole genome shotgun (WGS) entry which is preliminary data.</text>
</comment>
<dbReference type="Pfam" id="PF01494">
    <property type="entry name" value="FAD_binding_3"/>
    <property type="match status" value="1"/>
</dbReference>
<gene>
    <name evidence="6" type="ORF">ACFOYW_13660</name>
</gene>
<dbReference type="PRINTS" id="PR00420">
    <property type="entry name" value="RNGMNOXGNASE"/>
</dbReference>
<keyword evidence="7" id="KW-1185">Reference proteome</keyword>
<evidence type="ECO:0000313" key="7">
    <source>
        <dbReference type="Proteomes" id="UP001595900"/>
    </source>
</evidence>
<dbReference type="EMBL" id="JBHSCN010000006">
    <property type="protein sequence ID" value="MFC4244419.1"/>
    <property type="molecule type" value="Genomic_DNA"/>
</dbReference>
<dbReference type="Gene3D" id="3.40.30.120">
    <property type="match status" value="1"/>
</dbReference>
<protein>
    <submittedName>
        <fullName evidence="6">FAD-dependent oxidoreductase</fullName>
    </submittedName>
</protein>
<organism evidence="6 7">
    <name type="scientific">Gryllotalpicola reticulitermitis</name>
    <dbReference type="NCBI Taxonomy" id="1184153"/>
    <lineage>
        <taxon>Bacteria</taxon>
        <taxon>Bacillati</taxon>
        <taxon>Actinomycetota</taxon>
        <taxon>Actinomycetes</taxon>
        <taxon>Micrococcales</taxon>
        <taxon>Microbacteriaceae</taxon>
        <taxon>Gryllotalpicola</taxon>
    </lineage>
</organism>
<evidence type="ECO:0000256" key="1">
    <source>
        <dbReference type="ARBA" id="ARBA00001974"/>
    </source>
</evidence>
<feature type="domain" description="FAD-binding" evidence="5">
    <location>
        <begin position="14"/>
        <end position="355"/>
    </location>
</feature>
<name>A0ABV8QAZ5_9MICO</name>
<dbReference type="SUPFAM" id="SSF51905">
    <property type="entry name" value="FAD/NAD(P)-binding domain"/>
    <property type="match status" value="1"/>
</dbReference>
<evidence type="ECO:0000313" key="6">
    <source>
        <dbReference type="EMBL" id="MFC4244419.1"/>
    </source>
</evidence>
<dbReference type="InterPro" id="IPR036188">
    <property type="entry name" value="FAD/NAD-bd_sf"/>
</dbReference>
<comment type="similarity">
    <text evidence="2">Belongs to the PheA/TfdB FAD monooxygenase family.</text>
</comment>
<proteinExistence type="inferred from homology"/>
<dbReference type="Gene3D" id="3.30.70.2450">
    <property type="match status" value="1"/>
</dbReference>
<keyword evidence="4" id="KW-0274">FAD</keyword>
<dbReference type="SUPFAM" id="SSF52833">
    <property type="entry name" value="Thioredoxin-like"/>
    <property type="match status" value="1"/>
</dbReference>
<dbReference type="NCBIfam" id="NF004832">
    <property type="entry name" value="PRK06184.1"/>
    <property type="match status" value="1"/>
</dbReference>
<comment type="cofactor">
    <cofactor evidence="1">
        <name>FAD</name>
        <dbReference type="ChEBI" id="CHEBI:57692"/>
    </cofactor>
</comment>
<accession>A0ABV8QAZ5</accession>
<evidence type="ECO:0000256" key="4">
    <source>
        <dbReference type="ARBA" id="ARBA00022827"/>
    </source>
</evidence>
<dbReference type="Proteomes" id="UP001595900">
    <property type="component" value="Unassembled WGS sequence"/>
</dbReference>
<dbReference type="InterPro" id="IPR050641">
    <property type="entry name" value="RIFMO-like"/>
</dbReference>
<dbReference type="InterPro" id="IPR036249">
    <property type="entry name" value="Thioredoxin-like_sf"/>
</dbReference>
<dbReference type="Gene3D" id="3.50.50.60">
    <property type="entry name" value="FAD/NAD(P)-binding domain"/>
    <property type="match status" value="1"/>
</dbReference>
<dbReference type="PANTHER" id="PTHR43004:SF19">
    <property type="entry name" value="BINDING MONOOXYGENASE, PUTATIVE (JCVI)-RELATED"/>
    <property type="match status" value="1"/>
</dbReference>
<reference evidence="7" key="1">
    <citation type="journal article" date="2019" name="Int. J. Syst. Evol. Microbiol.">
        <title>The Global Catalogue of Microorganisms (GCM) 10K type strain sequencing project: providing services to taxonomists for standard genome sequencing and annotation.</title>
        <authorList>
            <consortium name="The Broad Institute Genomics Platform"/>
            <consortium name="The Broad Institute Genome Sequencing Center for Infectious Disease"/>
            <person name="Wu L."/>
            <person name="Ma J."/>
        </authorList>
    </citation>
    <scope>NUCLEOTIDE SEQUENCE [LARGE SCALE GENOMIC DNA]</scope>
    <source>
        <strain evidence="7">CGMCC 1.10363</strain>
    </source>
</reference>
<evidence type="ECO:0000256" key="3">
    <source>
        <dbReference type="ARBA" id="ARBA00022630"/>
    </source>
</evidence>
<keyword evidence="3" id="KW-0285">Flavoprotein</keyword>